<evidence type="ECO:0000256" key="2">
    <source>
        <dbReference type="ARBA" id="ARBA00022692"/>
    </source>
</evidence>
<evidence type="ECO:0000256" key="5">
    <source>
        <dbReference type="SAM" id="Phobius"/>
    </source>
</evidence>
<feature type="transmembrane region" description="Helical" evidence="5">
    <location>
        <begin position="99"/>
        <end position="117"/>
    </location>
</feature>
<comment type="caution">
    <text evidence="6">The sequence shown here is derived from an EMBL/GenBank/DDBJ whole genome shotgun (WGS) entry which is preliminary data.</text>
</comment>
<protein>
    <submittedName>
        <fullName evidence="6">DoxX family protein</fullName>
    </submittedName>
</protein>
<sequence length="134" mass="14199">MGRTAAILAARLIFAGVFAMAAGFKFAGMPDTAAYIAAAGFPVPLLLAWLAAIFEVALVLAFLTGAFFSEAALLGGIYVIFLAFAFHGPSHWEGNQAEFGFFVDHFTFLAGLLYAWAHGPGERLAIRRGVLAQA</sequence>
<reference evidence="6 7" key="1">
    <citation type="submission" date="2024-06" db="EMBL/GenBank/DDBJ databases">
        <authorList>
            <person name="Tuo L."/>
        </authorList>
    </citation>
    <scope>NUCLEOTIDE SEQUENCE [LARGE SCALE GENOMIC DNA]</scope>
    <source>
        <strain evidence="6 7">ZMM04-5</strain>
    </source>
</reference>
<evidence type="ECO:0000256" key="4">
    <source>
        <dbReference type="ARBA" id="ARBA00023136"/>
    </source>
</evidence>
<comment type="subcellular location">
    <subcellularLocation>
        <location evidence="1">Membrane</location>
        <topology evidence="1">Multi-pass membrane protein</topology>
    </subcellularLocation>
</comment>
<keyword evidence="2 5" id="KW-0812">Transmembrane</keyword>
<keyword evidence="3 5" id="KW-1133">Transmembrane helix</keyword>
<dbReference type="EMBL" id="JBFOCI010000003">
    <property type="protein sequence ID" value="MEW9807012.1"/>
    <property type="molecule type" value="Genomic_DNA"/>
</dbReference>
<feature type="transmembrane region" description="Helical" evidence="5">
    <location>
        <begin position="35"/>
        <end position="60"/>
    </location>
</feature>
<dbReference type="Pfam" id="PF07681">
    <property type="entry name" value="DoxX"/>
    <property type="match status" value="1"/>
</dbReference>
<proteinExistence type="predicted"/>
<dbReference type="Proteomes" id="UP001556196">
    <property type="component" value="Unassembled WGS sequence"/>
</dbReference>
<feature type="transmembrane region" description="Helical" evidence="5">
    <location>
        <begin position="67"/>
        <end position="87"/>
    </location>
</feature>
<keyword evidence="4 5" id="KW-0472">Membrane</keyword>
<accession>A0ABV3R236</accession>
<dbReference type="InterPro" id="IPR032808">
    <property type="entry name" value="DoxX"/>
</dbReference>
<keyword evidence="7" id="KW-1185">Reference proteome</keyword>
<evidence type="ECO:0000313" key="7">
    <source>
        <dbReference type="Proteomes" id="UP001556196"/>
    </source>
</evidence>
<evidence type="ECO:0000256" key="3">
    <source>
        <dbReference type="ARBA" id="ARBA00022989"/>
    </source>
</evidence>
<evidence type="ECO:0000256" key="1">
    <source>
        <dbReference type="ARBA" id="ARBA00004141"/>
    </source>
</evidence>
<dbReference type="RefSeq" id="WP_367724133.1">
    <property type="nucleotide sequence ID" value="NZ_JBFOCH010000003.1"/>
</dbReference>
<evidence type="ECO:0000313" key="6">
    <source>
        <dbReference type="EMBL" id="MEW9807012.1"/>
    </source>
</evidence>
<name>A0ABV3R236_9HYPH</name>
<organism evidence="6 7">
    <name type="scientific">Mesorhizobium marinum</name>
    <dbReference type="NCBI Taxonomy" id="3228790"/>
    <lineage>
        <taxon>Bacteria</taxon>
        <taxon>Pseudomonadati</taxon>
        <taxon>Pseudomonadota</taxon>
        <taxon>Alphaproteobacteria</taxon>
        <taxon>Hyphomicrobiales</taxon>
        <taxon>Phyllobacteriaceae</taxon>
        <taxon>Mesorhizobium</taxon>
    </lineage>
</organism>
<gene>
    <name evidence="6" type="ORF">ABUE31_13555</name>
</gene>